<dbReference type="PROSITE" id="PS50983">
    <property type="entry name" value="FE_B12_PBP"/>
    <property type="match status" value="1"/>
</dbReference>
<accession>A0A1V3TJ32</accession>
<evidence type="ECO:0000259" key="2">
    <source>
        <dbReference type="PROSITE" id="PS50983"/>
    </source>
</evidence>
<feature type="signal peptide" evidence="1">
    <location>
        <begin position="1"/>
        <end position="26"/>
    </location>
</feature>
<dbReference type="PANTHER" id="PTHR30535:SF4">
    <property type="entry name" value="HEMIN-BINDING PERIPLASMIC PROTEIN HMUT"/>
    <property type="match status" value="1"/>
</dbReference>
<evidence type="ECO:0000256" key="1">
    <source>
        <dbReference type="SAM" id="SignalP"/>
    </source>
</evidence>
<feature type="domain" description="Fe/B12 periplasmic-binding" evidence="2">
    <location>
        <begin position="33"/>
        <end position="288"/>
    </location>
</feature>
<sequence>MLPYTRRQWCAALGLGALGSVLPARASTAAVQRLIALGGAMTEVVYALGAEDLLVATDTTSLYPEAAMRTPKVGYLRQLSAEGLLSLQPDAIVGSSEAGPPIVIEQVRAAGVRVELVPSSHDFAEVLRKIDTVGRVTQREAAAAALTQQLQQQWQQVQGLVAQAERKPRALFILSHSGSPMVAGRGTAAHALLELAGAVNAVTQFQGYRPLTAEAMAAVAPEVIVNSTQGIEALGGVEAFWRRPELALTPAFARKALVGMEASHLLGFGPRLPSAVQELHAQMLQVTA</sequence>
<comment type="caution">
    <text evidence="3">The sequence shown here is derived from an EMBL/GenBank/DDBJ whole genome shotgun (WGS) entry which is preliminary data.</text>
</comment>
<keyword evidence="1" id="KW-0732">Signal</keyword>
<reference evidence="3 4" key="1">
    <citation type="submission" date="2015-12" db="EMBL/GenBank/DDBJ databases">
        <title>Complete genome sequence of a multi-drug resistant strain Acidovorax sp. 12322-1.</title>
        <authorList>
            <person name="Ming D."/>
            <person name="Wang M."/>
            <person name="Hu S."/>
            <person name="Zhou Y."/>
            <person name="Jiang T."/>
        </authorList>
    </citation>
    <scope>NUCLEOTIDE SEQUENCE [LARGE SCALE GENOMIC DNA]</scope>
    <source>
        <strain evidence="3 4">12322-1</strain>
    </source>
</reference>
<dbReference type="SUPFAM" id="SSF53807">
    <property type="entry name" value="Helical backbone' metal receptor"/>
    <property type="match status" value="1"/>
</dbReference>
<dbReference type="InterPro" id="IPR002491">
    <property type="entry name" value="ABC_transptr_periplasmic_BD"/>
</dbReference>
<keyword evidence="4" id="KW-1185">Reference proteome</keyword>
<name>A0A0W7Z0T0_9BURK</name>
<evidence type="ECO:0000313" key="4">
    <source>
        <dbReference type="Proteomes" id="UP000053300"/>
    </source>
</evidence>
<protein>
    <submittedName>
        <fullName evidence="3">ABC transporter substrate-binding protein</fullName>
    </submittedName>
</protein>
<dbReference type="Gene3D" id="3.40.50.1980">
    <property type="entry name" value="Nitrogenase molybdenum iron protein domain"/>
    <property type="match status" value="2"/>
</dbReference>
<dbReference type="Pfam" id="PF01497">
    <property type="entry name" value="Peripla_BP_2"/>
    <property type="match status" value="1"/>
</dbReference>
<evidence type="ECO:0000313" key="3">
    <source>
        <dbReference type="EMBL" id="KUF40981.1"/>
    </source>
</evidence>
<dbReference type="PANTHER" id="PTHR30535">
    <property type="entry name" value="VITAMIN B12-BINDING PROTEIN"/>
    <property type="match status" value="1"/>
</dbReference>
<dbReference type="Proteomes" id="UP000053300">
    <property type="component" value="Unassembled WGS sequence"/>
</dbReference>
<accession>A0A0W7Z0T0</accession>
<dbReference type="AlphaFoldDB" id="A0A0W7Z0T0"/>
<proteinExistence type="predicted"/>
<organism evidence="3 4">
    <name type="scientific">Comamonas kerstersii</name>
    <dbReference type="NCBI Taxonomy" id="225992"/>
    <lineage>
        <taxon>Bacteria</taxon>
        <taxon>Pseudomonadati</taxon>
        <taxon>Pseudomonadota</taxon>
        <taxon>Betaproteobacteria</taxon>
        <taxon>Burkholderiales</taxon>
        <taxon>Comamonadaceae</taxon>
        <taxon>Comamonas</taxon>
    </lineage>
</organism>
<dbReference type="EMBL" id="LPXH01000025">
    <property type="protein sequence ID" value="KUF40981.1"/>
    <property type="molecule type" value="Genomic_DNA"/>
</dbReference>
<gene>
    <name evidence="3" type="ORF">AS359_09135</name>
</gene>
<dbReference type="InterPro" id="IPR050902">
    <property type="entry name" value="ABC_Transporter_SBP"/>
</dbReference>
<feature type="chain" id="PRO_5030019596" evidence="1">
    <location>
        <begin position="27"/>
        <end position="288"/>
    </location>
</feature>
<dbReference type="STRING" id="225992.B5M06_10555"/>
<dbReference type="RefSeq" id="WP_058879746.1">
    <property type="nucleotide sequence ID" value="NZ_LPXH01000025.1"/>
</dbReference>